<gene>
    <name evidence="3" type="ORF">DY000_02029555</name>
</gene>
<evidence type="ECO:0000313" key="4">
    <source>
        <dbReference type="Proteomes" id="UP000266723"/>
    </source>
</evidence>
<feature type="region of interest" description="Disordered" evidence="1">
    <location>
        <begin position="31"/>
        <end position="53"/>
    </location>
</feature>
<evidence type="ECO:0000256" key="1">
    <source>
        <dbReference type="SAM" id="MobiDB-lite"/>
    </source>
</evidence>
<dbReference type="Proteomes" id="UP000266723">
    <property type="component" value="Unassembled WGS sequence"/>
</dbReference>
<feature type="chain" id="PRO_5047207109" evidence="2">
    <location>
        <begin position="31"/>
        <end position="53"/>
    </location>
</feature>
<evidence type="ECO:0000256" key="2">
    <source>
        <dbReference type="SAM" id="SignalP"/>
    </source>
</evidence>
<evidence type="ECO:0000313" key="3">
    <source>
        <dbReference type="EMBL" id="KAF3582634.1"/>
    </source>
</evidence>
<keyword evidence="2" id="KW-0732">Signal</keyword>
<reference evidence="3 4" key="1">
    <citation type="journal article" date="2020" name="BMC Genomics">
        <title>Intraspecific diversification of the crop wild relative Brassica cretica Lam. using demographic model selection.</title>
        <authorList>
            <person name="Kioukis A."/>
            <person name="Michalopoulou V.A."/>
            <person name="Briers L."/>
            <person name="Pirintsos S."/>
            <person name="Studholme D.J."/>
            <person name="Pavlidis P."/>
            <person name="Sarris P.F."/>
        </authorList>
    </citation>
    <scope>NUCLEOTIDE SEQUENCE [LARGE SCALE GENOMIC DNA]</scope>
    <source>
        <strain evidence="4">cv. PFS-1207/04</strain>
    </source>
</reference>
<keyword evidence="4" id="KW-1185">Reference proteome</keyword>
<proteinExistence type="predicted"/>
<organism evidence="3 4">
    <name type="scientific">Brassica cretica</name>
    <name type="common">Mustard</name>
    <dbReference type="NCBI Taxonomy" id="69181"/>
    <lineage>
        <taxon>Eukaryota</taxon>
        <taxon>Viridiplantae</taxon>
        <taxon>Streptophyta</taxon>
        <taxon>Embryophyta</taxon>
        <taxon>Tracheophyta</taxon>
        <taxon>Spermatophyta</taxon>
        <taxon>Magnoliopsida</taxon>
        <taxon>eudicotyledons</taxon>
        <taxon>Gunneridae</taxon>
        <taxon>Pentapetalae</taxon>
        <taxon>rosids</taxon>
        <taxon>malvids</taxon>
        <taxon>Brassicales</taxon>
        <taxon>Brassicaceae</taxon>
        <taxon>Brassiceae</taxon>
        <taxon>Brassica</taxon>
    </lineage>
</organism>
<comment type="caution">
    <text evidence="3">The sequence shown here is derived from an EMBL/GenBank/DDBJ whole genome shotgun (WGS) entry which is preliminary data.</text>
</comment>
<name>A0ABQ7DX27_BRACR</name>
<accession>A0ABQ7DX27</accession>
<sequence length="53" mass="5684">MVLYNNDSCKSVSTLILLVGLCVFAAASDGKTSPVEDEQNMDAPWPLLPVSSR</sequence>
<feature type="signal peptide" evidence="2">
    <location>
        <begin position="1"/>
        <end position="30"/>
    </location>
</feature>
<protein>
    <submittedName>
        <fullName evidence="3">Uncharacterized protein</fullName>
    </submittedName>
</protein>
<dbReference type="EMBL" id="QGKV02000649">
    <property type="protein sequence ID" value="KAF3582634.1"/>
    <property type="molecule type" value="Genomic_DNA"/>
</dbReference>